<dbReference type="SUPFAM" id="SSF52374">
    <property type="entry name" value="Nucleotidylyl transferase"/>
    <property type="match status" value="1"/>
</dbReference>
<dbReference type="AlphaFoldDB" id="A0A5C1YPV9"/>
<proteinExistence type="inferred from homology"/>
<evidence type="ECO:0000256" key="3">
    <source>
        <dbReference type="ARBA" id="ARBA00009014"/>
    </source>
</evidence>
<dbReference type="InterPro" id="IPR004821">
    <property type="entry name" value="Cyt_trans-like"/>
</dbReference>
<comment type="function">
    <text evidence="1 11">Catalyzes the reversible adenylation of nicotinate mononucleotide (NaMN) to nicotinic acid adenine dinucleotide (NaAD).</text>
</comment>
<evidence type="ECO:0000256" key="5">
    <source>
        <dbReference type="ARBA" id="ARBA00022679"/>
    </source>
</evidence>
<dbReference type="GO" id="GO:0009435">
    <property type="term" value="P:NAD+ biosynthetic process"/>
    <property type="evidence" value="ECO:0007669"/>
    <property type="project" value="UniProtKB-UniRule"/>
</dbReference>
<keyword evidence="4 11" id="KW-0662">Pyridine nucleotide biosynthesis</keyword>
<keyword evidence="8 11" id="KW-0067">ATP-binding</keyword>
<dbReference type="EC" id="2.7.7.18" evidence="11"/>
<keyword evidence="5 11" id="KW-0808">Transferase</keyword>
<comment type="catalytic activity">
    <reaction evidence="10 11">
        <text>nicotinate beta-D-ribonucleotide + ATP + H(+) = deamido-NAD(+) + diphosphate</text>
        <dbReference type="Rhea" id="RHEA:22860"/>
        <dbReference type="ChEBI" id="CHEBI:15378"/>
        <dbReference type="ChEBI" id="CHEBI:30616"/>
        <dbReference type="ChEBI" id="CHEBI:33019"/>
        <dbReference type="ChEBI" id="CHEBI:57502"/>
        <dbReference type="ChEBI" id="CHEBI:58437"/>
        <dbReference type="EC" id="2.7.7.18"/>
    </reaction>
</comment>
<evidence type="ECO:0000313" key="13">
    <source>
        <dbReference type="EMBL" id="QEO17578.1"/>
    </source>
</evidence>
<dbReference type="CDD" id="cd02165">
    <property type="entry name" value="NMNAT"/>
    <property type="match status" value="1"/>
</dbReference>
<dbReference type="InterPro" id="IPR005248">
    <property type="entry name" value="NadD/NMNAT"/>
</dbReference>
<dbReference type="EMBL" id="CP043506">
    <property type="protein sequence ID" value="QEO17578.1"/>
    <property type="molecule type" value="Genomic_DNA"/>
</dbReference>
<dbReference type="UniPathway" id="UPA00253">
    <property type="reaction ID" value="UER00332"/>
</dbReference>
<keyword evidence="14" id="KW-1185">Reference proteome</keyword>
<keyword evidence="6 11" id="KW-0548">Nucleotidyltransferase</keyword>
<evidence type="ECO:0000256" key="8">
    <source>
        <dbReference type="ARBA" id="ARBA00022840"/>
    </source>
</evidence>
<dbReference type="GO" id="GO:0005524">
    <property type="term" value="F:ATP binding"/>
    <property type="evidence" value="ECO:0007669"/>
    <property type="project" value="UniProtKB-KW"/>
</dbReference>
<dbReference type="InterPro" id="IPR014729">
    <property type="entry name" value="Rossmann-like_a/b/a_fold"/>
</dbReference>
<dbReference type="Proteomes" id="UP000324536">
    <property type="component" value="Chromosome"/>
</dbReference>
<comment type="similarity">
    <text evidence="3 11">Belongs to the NadD family.</text>
</comment>
<evidence type="ECO:0000256" key="9">
    <source>
        <dbReference type="ARBA" id="ARBA00023027"/>
    </source>
</evidence>
<evidence type="ECO:0000256" key="1">
    <source>
        <dbReference type="ARBA" id="ARBA00002324"/>
    </source>
</evidence>
<keyword evidence="7 11" id="KW-0547">Nucleotide-binding</keyword>
<evidence type="ECO:0000256" key="7">
    <source>
        <dbReference type="ARBA" id="ARBA00022741"/>
    </source>
</evidence>
<reference evidence="13 14" key="1">
    <citation type="submission" date="2019-09" db="EMBL/GenBank/DDBJ databases">
        <title>Genome sequencing of strain KACC 21233.</title>
        <authorList>
            <person name="Heo J."/>
            <person name="Kim S.-J."/>
            <person name="Kim J.-S."/>
            <person name="Hong S.-B."/>
            <person name="Kwon S.-W."/>
        </authorList>
    </citation>
    <scope>NUCLEOTIDE SEQUENCE [LARGE SCALE GENOMIC DNA]</scope>
    <source>
        <strain evidence="13 14">KACC 21233</strain>
    </source>
</reference>
<dbReference type="NCBIfam" id="NF000843">
    <property type="entry name" value="PRK00071.2-2"/>
    <property type="match status" value="1"/>
</dbReference>
<accession>A0A5C1YPV9</accession>
<protein>
    <recommendedName>
        <fullName evidence="11">Probable nicotinate-nucleotide adenylyltransferase</fullName>
        <ecNumber evidence="11">2.7.7.18</ecNumber>
    </recommendedName>
    <alternativeName>
        <fullName evidence="11">Deamido-NAD(+) diphosphorylase</fullName>
    </alternativeName>
    <alternativeName>
        <fullName evidence="11">Deamido-NAD(+) pyrophosphorylase</fullName>
    </alternativeName>
    <alternativeName>
        <fullName evidence="11">Nicotinate mononucleotide adenylyltransferase</fullName>
        <shortName evidence="11">NaMN adenylyltransferase</shortName>
    </alternativeName>
</protein>
<sequence length="228" mass="24944">MTLPQPRAEYDGVPTWGDARRCRIGLLGGSFNPAHAGHLAIARRALVQLRLDQVWLMVSPGNPLKPRRGMAPLAQRLQTARQLVDGRRVIATDIEARIGTRYTVDTLRCLKARFKNAHFVWLTGADGLVTLPRWKGWRGLVHTVAMAVFPRPGQNFAALNGAAGHYMARWRLPACQAGCLAMRRPPVWAFLPGAQNSISATAIRRQGGFSVSVDHAPPTASRNSGESS</sequence>
<dbReference type="PANTHER" id="PTHR39321:SF3">
    <property type="entry name" value="PHOSPHOPANTETHEINE ADENYLYLTRANSFERASE"/>
    <property type="match status" value="1"/>
</dbReference>
<dbReference type="KEGG" id="acek:FLP30_07450"/>
<dbReference type="GO" id="GO:0004515">
    <property type="term" value="F:nicotinate-nucleotide adenylyltransferase activity"/>
    <property type="evidence" value="ECO:0007669"/>
    <property type="project" value="UniProtKB-UniRule"/>
</dbReference>
<evidence type="ECO:0000313" key="14">
    <source>
        <dbReference type="Proteomes" id="UP000324536"/>
    </source>
</evidence>
<feature type="domain" description="Cytidyltransferase-like" evidence="12">
    <location>
        <begin position="26"/>
        <end position="205"/>
    </location>
</feature>
<evidence type="ECO:0000259" key="12">
    <source>
        <dbReference type="Pfam" id="PF01467"/>
    </source>
</evidence>
<dbReference type="OrthoDB" id="5295945at2"/>
<keyword evidence="9 11" id="KW-0520">NAD</keyword>
<name>A0A5C1YPV9_9PROT</name>
<evidence type="ECO:0000256" key="4">
    <source>
        <dbReference type="ARBA" id="ARBA00022642"/>
    </source>
</evidence>
<dbReference type="HAMAP" id="MF_00244">
    <property type="entry name" value="NaMN_adenylyltr"/>
    <property type="match status" value="1"/>
</dbReference>
<dbReference type="Pfam" id="PF01467">
    <property type="entry name" value="CTP_transf_like"/>
    <property type="match status" value="1"/>
</dbReference>
<dbReference type="NCBIfam" id="TIGR00482">
    <property type="entry name" value="nicotinate (nicotinamide) nucleotide adenylyltransferase"/>
    <property type="match status" value="1"/>
</dbReference>
<comment type="pathway">
    <text evidence="2 11">Cofactor biosynthesis; NAD(+) biosynthesis; deamido-NAD(+) from nicotinate D-ribonucleotide: step 1/1.</text>
</comment>
<evidence type="ECO:0000256" key="2">
    <source>
        <dbReference type="ARBA" id="ARBA00005019"/>
    </source>
</evidence>
<evidence type="ECO:0000256" key="6">
    <source>
        <dbReference type="ARBA" id="ARBA00022695"/>
    </source>
</evidence>
<gene>
    <name evidence="11" type="primary">nadD</name>
    <name evidence="13" type="ORF">FLP30_07450</name>
</gene>
<dbReference type="PANTHER" id="PTHR39321">
    <property type="entry name" value="NICOTINATE-NUCLEOTIDE ADENYLYLTRANSFERASE-RELATED"/>
    <property type="match status" value="1"/>
</dbReference>
<evidence type="ECO:0000256" key="11">
    <source>
        <dbReference type="HAMAP-Rule" id="MF_00244"/>
    </source>
</evidence>
<organism evidence="13 14">
    <name type="scientific">Acetobacter vaccinii</name>
    <dbReference type="NCBI Taxonomy" id="2592655"/>
    <lineage>
        <taxon>Bacteria</taxon>
        <taxon>Pseudomonadati</taxon>
        <taxon>Pseudomonadota</taxon>
        <taxon>Alphaproteobacteria</taxon>
        <taxon>Acetobacterales</taxon>
        <taxon>Acetobacteraceae</taxon>
        <taxon>Acetobacter</taxon>
    </lineage>
</organism>
<evidence type="ECO:0000256" key="10">
    <source>
        <dbReference type="ARBA" id="ARBA00048721"/>
    </source>
</evidence>
<dbReference type="Gene3D" id="3.40.50.620">
    <property type="entry name" value="HUPs"/>
    <property type="match status" value="1"/>
</dbReference>